<dbReference type="PANTHER" id="PTHR30535:SF34">
    <property type="entry name" value="MOLYBDATE-BINDING PROTEIN MOLA"/>
    <property type="match status" value="1"/>
</dbReference>
<dbReference type="CDD" id="cd01143">
    <property type="entry name" value="YvrC"/>
    <property type="match status" value="1"/>
</dbReference>
<organism evidence="6 7">
    <name type="scientific">Paenibacillus uliginis N3/975</name>
    <dbReference type="NCBI Taxonomy" id="1313296"/>
    <lineage>
        <taxon>Bacteria</taxon>
        <taxon>Bacillati</taxon>
        <taxon>Bacillota</taxon>
        <taxon>Bacilli</taxon>
        <taxon>Bacillales</taxon>
        <taxon>Paenibacillaceae</taxon>
        <taxon>Paenibacillus</taxon>
    </lineage>
</organism>
<evidence type="ECO:0000256" key="2">
    <source>
        <dbReference type="ARBA" id="ARBA00022729"/>
    </source>
</evidence>
<protein>
    <submittedName>
        <fullName evidence="6">Iron complex transport system substrate-binding protein</fullName>
    </submittedName>
</protein>
<comment type="similarity">
    <text evidence="1">Belongs to the bacterial solute-binding protein 8 family.</text>
</comment>
<dbReference type="Pfam" id="PF01497">
    <property type="entry name" value="Peripla_BP_2"/>
    <property type="match status" value="1"/>
</dbReference>
<dbReference type="RefSeq" id="WP_208918067.1">
    <property type="nucleotide sequence ID" value="NZ_LT840184.1"/>
</dbReference>
<dbReference type="AlphaFoldDB" id="A0A1X7GU16"/>
<keyword evidence="2 4" id="KW-0732">Signal</keyword>
<feature type="domain" description="Fe/B12 periplasmic-binding" evidence="5">
    <location>
        <begin position="79"/>
        <end position="331"/>
    </location>
</feature>
<gene>
    <name evidence="6" type="ORF">SAMN05661091_1056</name>
</gene>
<dbReference type="STRING" id="1313296.SAMN05661091_1056"/>
<dbReference type="InterPro" id="IPR050902">
    <property type="entry name" value="ABC_Transporter_SBP"/>
</dbReference>
<dbReference type="NCBIfam" id="NF038402">
    <property type="entry name" value="TroA_like"/>
    <property type="match status" value="1"/>
</dbReference>
<evidence type="ECO:0000256" key="3">
    <source>
        <dbReference type="SAM" id="MobiDB-lite"/>
    </source>
</evidence>
<dbReference type="PROSITE" id="PS51257">
    <property type="entry name" value="PROKAR_LIPOPROTEIN"/>
    <property type="match status" value="1"/>
</dbReference>
<keyword evidence="7" id="KW-1185">Reference proteome</keyword>
<evidence type="ECO:0000313" key="7">
    <source>
        <dbReference type="Proteomes" id="UP000192940"/>
    </source>
</evidence>
<dbReference type="InterPro" id="IPR054828">
    <property type="entry name" value="Vit_B12_bind_prot"/>
</dbReference>
<evidence type="ECO:0000256" key="4">
    <source>
        <dbReference type="SAM" id="SignalP"/>
    </source>
</evidence>
<sequence>MKKIMKSWSAMLAVLMLVLSLAACGGETAPKEATPAPVQEAEQGQKPEAPVAENAKTVYPLTLKDATGEEMTFDKAPAKVVSLSPSETEKLFALGLDEEIVGVSEVDDYPEAAKSKPKMGGYEMDVEAIVASGADVIFTAAMNEQNVQKLRDLGIKLFVNDPKTIAEVMDNIKVVGKITDRQAEAQGIIDQMQKDLDLVKEAVKSVKDEDEKKVYVEFSPGWTVGKGTYLDEMLNISNSANVSGDSEGWFEISEEKIIAANPDVILYSSNVVEESTKKTLDQIIKDRSGWDQIEAVKNNKLIKIDDNLISRPGPRVTQGLVEVAKAVYPELMTP</sequence>
<feature type="signal peptide" evidence="4">
    <location>
        <begin position="1"/>
        <end position="25"/>
    </location>
</feature>
<dbReference type="Gene3D" id="3.40.50.1980">
    <property type="entry name" value="Nitrogenase molybdenum iron protein domain"/>
    <property type="match status" value="2"/>
</dbReference>
<dbReference type="EMBL" id="LT840184">
    <property type="protein sequence ID" value="SMF74275.1"/>
    <property type="molecule type" value="Genomic_DNA"/>
</dbReference>
<accession>A0A1X7GU16</accession>
<dbReference type="SUPFAM" id="SSF53807">
    <property type="entry name" value="Helical backbone' metal receptor"/>
    <property type="match status" value="1"/>
</dbReference>
<name>A0A1X7GU16_9BACL</name>
<dbReference type="Proteomes" id="UP000192940">
    <property type="component" value="Chromosome I"/>
</dbReference>
<dbReference type="GO" id="GO:0071281">
    <property type="term" value="P:cellular response to iron ion"/>
    <property type="evidence" value="ECO:0007669"/>
    <property type="project" value="TreeGrafter"/>
</dbReference>
<dbReference type="PROSITE" id="PS50983">
    <property type="entry name" value="FE_B12_PBP"/>
    <property type="match status" value="1"/>
</dbReference>
<proteinExistence type="inferred from homology"/>
<evidence type="ECO:0000313" key="6">
    <source>
        <dbReference type="EMBL" id="SMF74275.1"/>
    </source>
</evidence>
<feature type="region of interest" description="Disordered" evidence="3">
    <location>
        <begin position="28"/>
        <end position="54"/>
    </location>
</feature>
<evidence type="ECO:0000259" key="5">
    <source>
        <dbReference type="PROSITE" id="PS50983"/>
    </source>
</evidence>
<dbReference type="PANTHER" id="PTHR30535">
    <property type="entry name" value="VITAMIN B12-BINDING PROTEIN"/>
    <property type="match status" value="1"/>
</dbReference>
<dbReference type="InterPro" id="IPR002491">
    <property type="entry name" value="ABC_transptr_periplasmic_BD"/>
</dbReference>
<feature type="chain" id="PRO_5038354376" evidence="4">
    <location>
        <begin position="26"/>
        <end position="334"/>
    </location>
</feature>
<evidence type="ECO:0000256" key="1">
    <source>
        <dbReference type="ARBA" id="ARBA00008814"/>
    </source>
</evidence>
<reference evidence="6 7" key="1">
    <citation type="submission" date="2017-04" db="EMBL/GenBank/DDBJ databases">
        <authorList>
            <person name="Afonso C.L."/>
            <person name="Miller P.J."/>
            <person name="Scott M.A."/>
            <person name="Spackman E."/>
            <person name="Goraichik I."/>
            <person name="Dimitrov K.M."/>
            <person name="Suarez D.L."/>
            <person name="Swayne D.E."/>
        </authorList>
    </citation>
    <scope>NUCLEOTIDE SEQUENCE [LARGE SCALE GENOMIC DNA]</scope>
    <source>
        <strain evidence="6 7">N3/975</strain>
    </source>
</reference>